<evidence type="ECO:0000313" key="2">
    <source>
        <dbReference type="Proteomes" id="UP000503447"/>
    </source>
</evidence>
<protein>
    <submittedName>
        <fullName evidence="1">Uncharacterized protein</fullName>
    </submittedName>
</protein>
<dbReference type="AlphaFoldDB" id="A0A6M5Z656"/>
<sequence>MEPTRSSDAAPNVPTGANPGYALGQLARALTAIESQTDGNVLARAVRKVERWTQVIRGLLTGSLRPGSRVPVAGAPAWATLEVVTGGFATGALLAAGPLQSHERELLTRLPSVEPGTERAALNAYFLSEAGLAELGRMLASGGYRVNVPEEGALLVVAWLVTHGHAARARTLLEEIGPHFSQLRFYPVPEEYPPTFGAVTHLQDVGATVAQLESIQPNQRVERQREAVGVWQPLYDRVVALFAETVEGPLPTLYVSPDGKTRVEGGWPCQQYAAGWPERARAVLADFKRLRAVHTLCKGPDSRKDGFATLRRYLEQCVERPESLSGRDVGRIRAVLAGLITRRGAPGSERTAERSVLQARQTSAPGRHLLARILVGRLARVPHEEGLASLDEALAPVREDEARALAVPVGTAIPPGLARRVRRALDAPLSFLVEEGIIPSAETLARVVPQITAQVRATGLETPELRRLYAAVYAAFRRRRSLLLLNLQSQVKLDELPWVRAVNGFRTEGDDTRLPARLVLEELTIAALTGFPQQILPNKLLQEIRALTTGAGLNVPIVDEVAADIFMGTFSEKFLRAAQAAAEVLDGTLYERYYGISFDQIRAIDDVTPSGWGAPVSPAFAALCVERAGPSGPGSAVARNGTIIEQEQVLTTHNLAPLFAALELGERLRAHLEALASRAFDWICRRLRQTRGYGRSELRAAKNAAYAWRQAVFFLSVAPEGAIDSFLAGARARLAREPDAFRKRLEPALAGLARAARGQPVEAPVSDEEPHGARRVLGWTTGKHWLLD</sequence>
<organism evidence="1 2">
    <name type="scientific">Frigoriglobus tundricola</name>
    <dbReference type="NCBI Taxonomy" id="2774151"/>
    <lineage>
        <taxon>Bacteria</taxon>
        <taxon>Pseudomonadati</taxon>
        <taxon>Planctomycetota</taxon>
        <taxon>Planctomycetia</taxon>
        <taxon>Gemmatales</taxon>
        <taxon>Gemmataceae</taxon>
        <taxon>Frigoriglobus</taxon>
    </lineage>
</organism>
<dbReference type="RefSeq" id="WP_171475410.1">
    <property type="nucleotide sequence ID" value="NZ_CP053452.2"/>
</dbReference>
<name>A0A6M5Z656_9BACT</name>
<accession>A0A6M5Z656</accession>
<dbReference type="Proteomes" id="UP000503447">
    <property type="component" value="Chromosome"/>
</dbReference>
<proteinExistence type="predicted"/>
<reference evidence="2" key="1">
    <citation type="submission" date="2020-05" db="EMBL/GenBank/DDBJ databases">
        <title>Frigoriglobus tundricola gen. nov., sp. nov., a psychrotolerant cellulolytic planctomycete of the family Gemmataceae with two divergent copies of 16S rRNA gene.</title>
        <authorList>
            <person name="Kulichevskaya I.S."/>
            <person name="Ivanova A.A."/>
            <person name="Naumoff D.G."/>
            <person name="Beletsky A.V."/>
            <person name="Rijpstra W.I.C."/>
            <person name="Sinninghe Damste J.S."/>
            <person name="Mardanov A.V."/>
            <person name="Ravin N.V."/>
            <person name="Dedysh S.N."/>
        </authorList>
    </citation>
    <scope>NUCLEOTIDE SEQUENCE [LARGE SCALE GENOMIC DNA]</scope>
    <source>
        <strain evidence="2">PL17</strain>
    </source>
</reference>
<dbReference type="EMBL" id="CP053452">
    <property type="protein sequence ID" value="QJX00713.1"/>
    <property type="molecule type" value="Genomic_DNA"/>
</dbReference>
<evidence type="ECO:0000313" key="1">
    <source>
        <dbReference type="EMBL" id="QJX00713.1"/>
    </source>
</evidence>
<keyword evidence="2" id="KW-1185">Reference proteome</keyword>
<gene>
    <name evidence="1" type="ORF">FTUN_8345</name>
</gene>
<dbReference type="KEGG" id="ftj:FTUN_8345"/>